<comment type="caution">
    <text evidence="1">The sequence shown here is derived from an EMBL/GenBank/DDBJ whole genome shotgun (WGS) entry which is preliminary data.</text>
</comment>
<dbReference type="EMBL" id="JBHLUE010000004">
    <property type="protein sequence ID" value="MFC0564088.1"/>
    <property type="molecule type" value="Genomic_DNA"/>
</dbReference>
<evidence type="ECO:0000313" key="2">
    <source>
        <dbReference type="Proteomes" id="UP001589894"/>
    </source>
</evidence>
<sequence>MTRPEVVVGQVVHIPEPDYRYGTGELILRVSIVGPIEQLADGAWLELTGIELRQDGSIRRPQPRQALVRLSALRRATGTR</sequence>
<gene>
    <name evidence="1" type="ORF">ACFFHU_07895</name>
</gene>
<evidence type="ECO:0000313" key="1">
    <source>
        <dbReference type="EMBL" id="MFC0564088.1"/>
    </source>
</evidence>
<protein>
    <submittedName>
        <fullName evidence="1">Uncharacterized protein</fullName>
    </submittedName>
</protein>
<dbReference type="RefSeq" id="WP_377337029.1">
    <property type="nucleotide sequence ID" value="NZ_JBHLUE010000004.1"/>
</dbReference>
<accession>A0ABV6NTI7</accession>
<proteinExistence type="predicted"/>
<reference evidence="1 2" key="1">
    <citation type="submission" date="2024-09" db="EMBL/GenBank/DDBJ databases">
        <authorList>
            <person name="Sun Q."/>
            <person name="Mori K."/>
        </authorList>
    </citation>
    <scope>NUCLEOTIDE SEQUENCE [LARGE SCALE GENOMIC DNA]</scope>
    <source>
        <strain evidence="1 2">TBRC 2205</strain>
    </source>
</reference>
<name>A0ABV6NTI7_9ACTN</name>
<organism evidence="1 2">
    <name type="scientific">Plantactinospora siamensis</name>
    <dbReference type="NCBI Taxonomy" id="555372"/>
    <lineage>
        <taxon>Bacteria</taxon>
        <taxon>Bacillati</taxon>
        <taxon>Actinomycetota</taxon>
        <taxon>Actinomycetes</taxon>
        <taxon>Micromonosporales</taxon>
        <taxon>Micromonosporaceae</taxon>
        <taxon>Plantactinospora</taxon>
    </lineage>
</organism>
<dbReference type="Proteomes" id="UP001589894">
    <property type="component" value="Unassembled WGS sequence"/>
</dbReference>
<keyword evidence="2" id="KW-1185">Reference proteome</keyword>